<evidence type="ECO:0000313" key="1">
    <source>
        <dbReference type="EMBL" id="ANZ48215.1"/>
    </source>
</evidence>
<dbReference type="EMBL" id="KX397364">
    <property type="protein sequence ID" value="ANZ48215.1"/>
    <property type="molecule type" value="Genomic_DNA"/>
</dbReference>
<sequence>MRSIRISKYAVKVILFTLFLMGVVACARQANANVENGWSGSVSGGIPAITKESSTGKPFWCNQYGLLHKTCRVVDISPSKRIAIVNQPRPDANCPKGVWGIVDRLSGVAMTLYPSDKVSFADYCRGNFKVGFVQSQNPQSLADVVMYFNNKPVESLQYVTE</sequence>
<protein>
    <recommendedName>
        <fullName evidence="3">Lipoprotein</fullName>
    </recommendedName>
</protein>
<evidence type="ECO:0000313" key="2">
    <source>
        <dbReference type="Proteomes" id="UP000202181"/>
    </source>
</evidence>
<evidence type="ECO:0008006" key="3">
    <source>
        <dbReference type="Google" id="ProtNLM"/>
    </source>
</evidence>
<gene>
    <name evidence="1" type="ORF">ASESINO_202</name>
</gene>
<proteinExistence type="predicted"/>
<accession>A0A1B2IAG7</accession>
<keyword evidence="2" id="KW-1185">Reference proteome</keyword>
<dbReference type="OrthoDB" id="35683at10239"/>
<organism evidence="1 2">
    <name type="scientific">Erwinia phage vB_EamM_Asesino</name>
    <dbReference type="NCBI Taxonomy" id="1883370"/>
    <lineage>
        <taxon>Viruses</taxon>
        <taxon>Duplodnaviria</taxon>
        <taxon>Heunggongvirae</taxon>
        <taxon>Uroviricota</taxon>
        <taxon>Caudoviricetes</taxon>
        <taxon>Chimalliviridae</taxon>
        <taxon>Erskinevirus</taxon>
        <taxon>Erskinevirus asesino</taxon>
    </lineage>
</organism>
<dbReference type="KEGG" id="vg:29057152"/>
<dbReference type="Proteomes" id="UP000202181">
    <property type="component" value="Segment"/>
</dbReference>
<dbReference type="RefSeq" id="YP_009290820.1">
    <property type="nucleotide sequence ID" value="NC_031107.2"/>
</dbReference>
<dbReference type="GeneID" id="29057152"/>
<dbReference type="PROSITE" id="PS51257">
    <property type="entry name" value="PROKAR_LIPOPROTEIN"/>
    <property type="match status" value="1"/>
</dbReference>
<name>A0A1B2IAG7_9CAUD</name>
<reference evidence="1" key="1">
    <citation type="submission" date="2016-06" db="EMBL/GenBank/DDBJ databases">
        <authorList>
            <person name="Berg J.A."/>
            <person name="Hyde J.R."/>
            <person name="Breakwell D.P."/>
            <person name="Hope S."/>
            <person name="Grose J.H."/>
        </authorList>
    </citation>
    <scope>NUCLEOTIDE SEQUENCE [LARGE SCALE GENOMIC DNA]</scope>
</reference>